<feature type="repeat" description="WD" evidence="8">
    <location>
        <begin position="544"/>
        <end position="585"/>
    </location>
</feature>
<dbReference type="KEGG" id="tut:107360597"/>
<dbReference type="GO" id="GO:0006357">
    <property type="term" value="P:regulation of transcription by RNA polymerase II"/>
    <property type="evidence" value="ECO:0007669"/>
    <property type="project" value="TreeGrafter"/>
</dbReference>
<feature type="compositionally biased region" description="Polar residues" evidence="9">
    <location>
        <begin position="127"/>
        <end position="154"/>
    </location>
</feature>
<feature type="compositionally biased region" description="Polar residues" evidence="9">
    <location>
        <begin position="247"/>
        <end position="294"/>
    </location>
</feature>
<dbReference type="PANTHER" id="PTHR22846">
    <property type="entry name" value="WD40 REPEAT PROTEIN"/>
    <property type="match status" value="1"/>
</dbReference>
<dbReference type="CDD" id="cd00200">
    <property type="entry name" value="WD40"/>
    <property type="match status" value="1"/>
</dbReference>
<dbReference type="PROSITE" id="PS50082">
    <property type="entry name" value="WD_REPEATS_2"/>
    <property type="match status" value="6"/>
</dbReference>
<dbReference type="STRING" id="32264.T1K4V0"/>
<keyword evidence="4" id="KW-0805">Transcription regulation</keyword>
<organism evidence="10 11">
    <name type="scientific">Tetranychus urticae</name>
    <name type="common">Two-spotted spider mite</name>
    <dbReference type="NCBI Taxonomy" id="32264"/>
    <lineage>
        <taxon>Eukaryota</taxon>
        <taxon>Metazoa</taxon>
        <taxon>Ecdysozoa</taxon>
        <taxon>Arthropoda</taxon>
        <taxon>Chelicerata</taxon>
        <taxon>Arachnida</taxon>
        <taxon>Acari</taxon>
        <taxon>Acariformes</taxon>
        <taxon>Trombidiformes</taxon>
        <taxon>Prostigmata</taxon>
        <taxon>Eleutherengona</taxon>
        <taxon>Raphignathae</taxon>
        <taxon>Tetranychoidea</taxon>
        <taxon>Tetranychidae</taxon>
        <taxon>Tetranychus</taxon>
    </lineage>
</organism>
<dbReference type="HOGENOM" id="CLU_007609_2_0_1"/>
<evidence type="ECO:0000256" key="9">
    <source>
        <dbReference type="SAM" id="MobiDB-lite"/>
    </source>
</evidence>
<dbReference type="GO" id="GO:0000118">
    <property type="term" value="C:histone deacetylase complex"/>
    <property type="evidence" value="ECO:0007669"/>
    <property type="project" value="TreeGrafter"/>
</dbReference>
<accession>T1K4V0</accession>
<dbReference type="PROSITE" id="PS00678">
    <property type="entry name" value="WD_REPEATS_1"/>
    <property type="match status" value="3"/>
</dbReference>
<reference evidence="10" key="2">
    <citation type="submission" date="2015-06" db="UniProtKB">
        <authorList>
            <consortium name="EnsemblMetazoa"/>
        </authorList>
    </citation>
    <scope>IDENTIFICATION</scope>
</reference>
<evidence type="ECO:0000313" key="10">
    <source>
        <dbReference type="EnsemblMetazoa" id="tetur05g03980.1"/>
    </source>
</evidence>
<comment type="similarity">
    <text evidence="7">Belongs to the WD repeat EBI family.</text>
</comment>
<keyword evidence="11" id="KW-1185">Reference proteome</keyword>
<dbReference type="InterPro" id="IPR036322">
    <property type="entry name" value="WD40_repeat_dom_sf"/>
</dbReference>
<evidence type="ECO:0000256" key="5">
    <source>
        <dbReference type="ARBA" id="ARBA00023163"/>
    </source>
</evidence>
<feature type="repeat" description="WD" evidence="8">
    <location>
        <begin position="502"/>
        <end position="543"/>
    </location>
</feature>
<evidence type="ECO:0000256" key="2">
    <source>
        <dbReference type="ARBA" id="ARBA00022574"/>
    </source>
</evidence>
<dbReference type="SMART" id="SM00320">
    <property type="entry name" value="WD40"/>
    <property type="match status" value="8"/>
</dbReference>
<dbReference type="InterPro" id="IPR045183">
    <property type="entry name" value="Ebi-like"/>
</dbReference>
<feature type="repeat" description="WD" evidence="8">
    <location>
        <begin position="586"/>
        <end position="627"/>
    </location>
</feature>
<evidence type="ECO:0000256" key="7">
    <source>
        <dbReference type="ARBA" id="ARBA00025741"/>
    </source>
</evidence>
<comment type="subcellular location">
    <subcellularLocation>
        <location evidence="1">Nucleus</location>
    </subcellularLocation>
</comment>
<name>T1K4V0_TETUR</name>
<dbReference type="OMA" id="ALKWNQR"/>
<dbReference type="OrthoDB" id="1367865at2759"/>
<feature type="compositionally biased region" description="Low complexity" evidence="9">
    <location>
        <begin position="155"/>
        <end position="164"/>
    </location>
</feature>
<dbReference type="PRINTS" id="PR00320">
    <property type="entry name" value="GPROTEINBRPT"/>
</dbReference>
<dbReference type="SMART" id="SM00667">
    <property type="entry name" value="LisH"/>
    <property type="match status" value="1"/>
</dbReference>
<dbReference type="eggNOG" id="KOG0273">
    <property type="taxonomic scope" value="Eukaryota"/>
</dbReference>
<dbReference type="InterPro" id="IPR019775">
    <property type="entry name" value="WD40_repeat_CS"/>
</dbReference>
<keyword evidence="2 8" id="KW-0853">WD repeat</keyword>
<dbReference type="FunFam" id="2.130.10.10:FF:000218">
    <property type="entry name" value="WD40 repeat-containing protein HOS15"/>
    <property type="match status" value="1"/>
</dbReference>
<evidence type="ECO:0000256" key="8">
    <source>
        <dbReference type="PROSITE-ProRule" id="PRU00221"/>
    </source>
</evidence>
<dbReference type="SUPFAM" id="SSF50978">
    <property type="entry name" value="WD40 repeat-like"/>
    <property type="match status" value="1"/>
</dbReference>
<gene>
    <name evidence="10" type="primary">107360597</name>
</gene>
<dbReference type="Pfam" id="PF00400">
    <property type="entry name" value="WD40"/>
    <property type="match status" value="7"/>
</dbReference>
<proteinExistence type="inferred from homology"/>
<keyword evidence="5" id="KW-0804">Transcription</keyword>
<feature type="compositionally biased region" description="Low complexity" evidence="9">
    <location>
        <begin position="186"/>
        <end position="224"/>
    </location>
</feature>
<dbReference type="InterPro" id="IPR001680">
    <property type="entry name" value="WD40_rpt"/>
</dbReference>
<dbReference type="Gene3D" id="2.130.10.10">
    <property type="entry name" value="YVTN repeat-like/Quinoprotein amine dehydrogenase"/>
    <property type="match status" value="1"/>
</dbReference>
<feature type="repeat" description="WD" evidence="8">
    <location>
        <begin position="419"/>
        <end position="460"/>
    </location>
</feature>
<dbReference type="EMBL" id="CAEY01001581">
    <property type="status" value="NOT_ANNOTATED_CDS"/>
    <property type="molecule type" value="Genomic_DNA"/>
</dbReference>
<feature type="repeat" description="WD" evidence="8">
    <location>
        <begin position="322"/>
        <end position="363"/>
    </location>
</feature>
<keyword evidence="6" id="KW-0539">Nucleus</keyword>
<dbReference type="Proteomes" id="UP000015104">
    <property type="component" value="Unassembled WGS sequence"/>
</dbReference>
<evidence type="ECO:0000256" key="4">
    <source>
        <dbReference type="ARBA" id="ARBA00023015"/>
    </source>
</evidence>
<feature type="region of interest" description="Disordered" evidence="9">
    <location>
        <begin position="119"/>
        <end position="164"/>
    </location>
</feature>
<dbReference type="PROSITE" id="PS50896">
    <property type="entry name" value="LISH"/>
    <property type="match status" value="1"/>
</dbReference>
<reference evidence="11" key="1">
    <citation type="submission" date="2011-08" db="EMBL/GenBank/DDBJ databases">
        <authorList>
            <person name="Rombauts S."/>
        </authorList>
    </citation>
    <scope>NUCLEOTIDE SEQUENCE</scope>
    <source>
        <strain evidence="11">London</strain>
    </source>
</reference>
<feature type="compositionally biased region" description="Basic and acidic residues" evidence="9">
    <location>
        <begin position="236"/>
        <end position="246"/>
    </location>
</feature>
<dbReference type="Pfam" id="PF08513">
    <property type="entry name" value="LisH"/>
    <property type="match status" value="1"/>
</dbReference>
<evidence type="ECO:0000256" key="1">
    <source>
        <dbReference type="ARBA" id="ARBA00004123"/>
    </source>
</evidence>
<dbReference type="EnsemblMetazoa" id="tetur05g03980.1">
    <property type="protein sequence ID" value="tetur05g03980.1"/>
    <property type="gene ID" value="tetur05g03980"/>
</dbReference>
<evidence type="ECO:0000256" key="6">
    <source>
        <dbReference type="ARBA" id="ARBA00023242"/>
    </source>
</evidence>
<keyword evidence="3" id="KW-0677">Repeat</keyword>
<dbReference type="FunFam" id="1.20.960.30:FF:000001">
    <property type="entry name" value="F-box-like/WD repeat-containing protein TBL1XR1"/>
    <property type="match status" value="1"/>
</dbReference>
<dbReference type="GO" id="GO:0003714">
    <property type="term" value="F:transcription corepressor activity"/>
    <property type="evidence" value="ECO:0007669"/>
    <property type="project" value="InterPro"/>
</dbReference>
<sequence>MSFIKSDEVNYLIYRYLQESGFIHSAFIFANESQVTSTSINGSLVPAAALLNLIQKGLHYIEAEIGIGEDDNQKNIVQLSLIDAVLPDIVPQRQRQLANANNNSSSVICYVSNNNSSNNNSSIVASEPTQSGPSVCPVSKSTPEVIKTNNHTPKSSSINNSSNVLVNNVPKNLFNSSASSSKLDHNNNSSSYNLRSNGSSNNNTLNNSSFNNNSSKNGASGNNLQSFVSKPTPEVIKTESNGRKDSSSFLVPTSASSVNQQIPPTLSSSNSSNAPQPMDTTPSSAPTSGNSHIQPRTGILPEETLNNGNGPIEIPDSRVKVLRGHEKDVFSCAWHPSSDTLASASGDSTARIWNLNQQSDFEANQIVFRHYIKRNGVKSPSHGDITSLEWNPDGKLLATGSHDYIARIWNVENQLVHELNGHRAPVLSVKWNEKGSYLLTASEDKTTIVWSATTGKAVQYYKCHTKSVLEIDWRSNSSFASCSSDKTIQILKVGEPYPTKTFKGHTEDVNSIKWDPHKTFLASCSDDQTVKIWTTKQPSFVKNFRGHEASIFTVKWSPTTANIASGSFDHTVRLWELERGLCLHTLHKHTEPIYSIAFSPDGKLIASGAHDSHVYIWCTNSGQLVNSFEATDGVFEVCWNKSGDKLGVAESRGNVYVLDMRR</sequence>
<dbReference type="AlphaFoldDB" id="T1K4V0"/>
<dbReference type="InterPro" id="IPR020472">
    <property type="entry name" value="WD40_PAC1"/>
</dbReference>
<evidence type="ECO:0008006" key="12">
    <source>
        <dbReference type="Google" id="ProtNLM"/>
    </source>
</evidence>
<protein>
    <recommendedName>
        <fullName evidence="12">WD repeat-containing protein 55 homolog</fullName>
    </recommendedName>
</protein>
<dbReference type="PROSITE" id="PS50294">
    <property type="entry name" value="WD_REPEATS_REGION"/>
    <property type="match status" value="6"/>
</dbReference>
<evidence type="ECO:0000313" key="11">
    <source>
        <dbReference type="Proteomes" id="UP000015104"/>
    </source>
</evidence>
<dbReference type="InterPro" id="IPR015943">
    <property type="entry name" value="WD40/YVTN_repeat-like_dom_sf"/>
</dbReference>
<evidence type="ECO:0000256" key="3">
    <source>
        <dbReference type="ARBA" id="ARBA00022737"/>
    </source>
</evidence>
<dbReference type="Gene3D" id="1.20.960.30">
    <property type="match status" value="1"/>
</dbReference>
<feature type="repeat" description="WD" evidence="8">
    <location>
        <begin position="385"/>
        <end position="413"/>
    </location>
</feature>
<dbReference type="PANTHER" id="PTHR22846:SF2">
    <property type="entry name" value="F-BOX-LIKE_WD REPEAT-CONTAINING PROTEIN EBI"/>
    <property type="match status" value="1"/>
</dbReference>
<dbReference type="InterPro" id="IPR006594">
    <property type="entry name" value="LisH"/>
</dbReference>
<feature type="region of interest" description="Disordered" evidence="9">
    <location>
        <begin position="176"/>
        <end position="312"/>
    </location>
</feature>